<protein>
    <submittedName>
        <fullName evidence="1">Uncharacterized protein</fullName>
    </submittedName>
</protein>
<proteinExistence type="predicted"/>
<name>A0A0A9DQK2_ARUDO</name>
<reference evidence="1" key="1">
    <citation type="submission" date="2014-09" db="EMBL/GenBank/DDBJ databases">
        <authorList>
            <person name="Magalhaes I.L.F."/>
            <person name="Oliveira U."/>
            <person name="Santos F.R."/>
            <person name="Vidigal T.H.D.A."/>
            <person name="Brescovit A.D."/>
            <person name="Santos A.J."/>
        </authorList>
    </citation>
    <scope>NUCLEOTIDE SEQUENCE</scope>
    <source>
        <tissue evidence="1">Shoot tissue taken approximately 20 cm above the soil surface</tissue>
    </source>
</reference>
<evidence type="ECO:0000313" key="1">
    <source>
        <dbReference type="EMBL" id="JAD86027.1"/>
    </source>
</evidence>
<sequence length="58" mass="6663">MISYSVSCLLHAYRMSIPVHGWSVINSHIWKIITFCIAISWNYHNLTSVLLPVTQFLG</sequence>
<dbReference type="AlphaFoldDB" id="A0A0A9DQK2"/>
<organism evidence="1">
    <name type="scientific">Arundo donax</name>
    <name type="common">Giant reed</name>
    <name type="synonym">Donax arundinaceus</name>
    <dbReference type="NCBI Taxonomy" id="35708"/>
    <lineage>
        <taxon>Eukaryota</taxon>
        <taxon>Viridiplantae</taxon>
        <taxon>Streptophyta</taxon>
        <taxon>Embryophyta</taxon>
        <taxon>Tracheophyta</taxon>
        <taxon>Spermatophyta</taxon>
        <taxon>Magnoliopsida</taxon>
        <taxon>Liliopsida</taxon>
        <taxon>Poales</taxon>
        <taxon>Poaceae</taxon>
        <taxon>PACMAD clade</taxon>
        <taxon>Arundinoideae</taxon>
        <taxon>Arundineae</taxon>
        <taxon>Arundo</taxon>
    </lineage>
</organism>
<reference evidence="1" key="2">
    <citation type="journal article" date="2015" name="Data Brief">
        <title>Shoot transcriptome of the giant reed, Arundo donax.</title>
        <authorList>
            <person name="Barrero R.A."/>
            <person name="Guerrero F.D."/>
            <person name="Moolhuijzen P."/>
            <person name="Goolsby J.A."/>
            <person name="Tidwell J."/>
            <person name="Bellgard S.E."/>
            <person name="Bellgard M.I."/>
        </authorList>
    </citation>
    <scope>NUCLEOTIDE SEQUENCE</scope>
    <source>
        <tissue evidence="1">Shoot tissue taken approximately 20 cm above the soil surface</tissue>
    </source>
</reference>
<accession>A0A0A9DQK2</accession>
<dbReference type="EMBL" id="GBRH01211868">
    <property type="protein sequence ID" value="JAD86027.1"/>
    <property type="molecule type" value="Transcribed_RNA"/>
</dbReference>